<gene>
    <name evidence="1" type="ORF">DCF25_10135</name>
</gene>
<comment type="caution">
    <text evidence="1">The sequence shown here is derived from an EMBL/GenBank/DDBJ whole genome shotgun (WGS) entry which is preliminary data.</text>
</comment>
<organism evidence="1 2">
    <name type="scientific">Leptolyngbya foveolarum</name>
    <dbReference type="NCBI Taxonomy" id="47253"/>
    <lineage>
        <taxon>Bacteria</taxon>
        <taxon>Bacillati</taxon>
        <taxon>Cyanobacteriota</taxon>
        <taxon>Cyanophyceae</taxon>
        <taxon>Leptolyngbyales</taxon>
        <taxon>Leptolyngbyaceae</taxon>
        <taxon>Leptolyngbya group</taxon>
        <taxon>Leptolyngbya</taxon>
    </lineage>
</organism>
<dbReference type="Pfam" id="PF04365">
    <property type="entry name" value="BrnT_toxin"/>
    <property type="match status" value="1"/>
</dbReference>
<reference evidence="2" key="1">
    <citation type="submission" date="2018-04" db="EMBL/GenBank/DDBJ databases">
        <authorList>
            <person name="Cornet L."/>
        </authorList>
    </citation>
    <scope>NUCLEOTIDE SEQUENCE [LARGE SCALE GENOMIC DNA]</scope>
</reference>
<dbReference type="InterPro" id="IPR038573">
    <property type="entry name" value="BrnT_sf"/>
</dbReference>
<accession>A0A2W4UMI7</accession>
<dbReference type="EMBL" id="QBMC01000058">
    <property type="protein sequence ID" value="PZO18179.1"/>
    <property type="molecule type" value="Genomic_DNA"/>
</dbReference>
<protein>
    <recommendedName>
        <fullName evidence="3">BrnT family toxin</fullName>
    </recommendedName>
</protein>
<sequence>MNFEWDETKARTNLDKHSVSFSEATEVFADEYSSYAQDPDHSDEEDRYLLFGLSSKGTHMVVSFTERPDAIRLISARRMTRQERKAYEQ</sequence>
<dbReference type="Proteomes" id="UP000249354">
    <property type="component" value="Unassembled WGS sequence"/>
</dbReference>
<evidence type="ECO:0000313" key="2">
    <source>
        <dbReference type="Proteomes" id="UP000249354"/>
    </source>
</evidence>
<name>A0A2W4UMI7_9CYAN</name>
<dbReference type="AlphaFoldDB" id="A0A2W4UMI7"/>
<dbReference type="Gene3D" id="3.10.450.530">
    <property type="entry name" value="Ribonuclease toxin, BrnT, of type II toxin-antitoxin system"/>
    <property type="match status" value="1"/>
</dbReference>
<evidence type="ECO:0000313" key="1">
    <source>
        <dbReference type="EMBL" id="PZO18179.1"/>
    </source>
</evidence>
<proteinExistence type="predicted"/>
<evidence type="ECO:0008006" key="3">
    <source>
        <dbReference type="Google" id="ProtNLM"/>
    </source>
</evidence>
<dbReference type="InterPro" id="IPR007460">
    <property type="entry name" value="BrnT_toxin"/>
</dbReference>
<reference evidence="1 2" key="2">
    <citation type="submission" date="2018-06" db="EMBL/GenBank/DDBJ databases">
        <title>Metagenomic assembly of (sub)arctic Cyanobacteria and their associated microbiome from non-axenic cultures.</title>
        <authorList>
            <person name="Baurain D."/>
        </authorList>
    </citation>
    <scope>NUCLEOTIDE SEQUENCE [LARGE SCALE GENOMIC DNA]</scope>
    <source>
        <strain evidence="1">ULC129bin1</strain>
    </source>
</reference>